<dbReference type="EMBL" id="RMVG01000003">
    <property type="protein sequence ID" value="RPE02815.1"/>
    <property type="molecule type" value="Genomic_DNA"/>
</dbReference>
<proteinExistence type="predicted"/>
<protein>
    <submittedName>
        <fullName evidence="3">Uncharacterized protein</fullName>
    </submittedName>
</protein>
<keyword evidence="4" id="KW-1185">Reference proteome</keyword>
<keyword evidence="2" id="KW-0472">Membrane</keyword>
<dbReference type="RefSeq" id="WP_123799497.1">
    <property type="nucleotide sequence ID" value="NZ_RMVG01000003.1"/>
</dbReference>
<evidence type="ECO:0000256" key="1">
    <source>
        <dbReference type="SAM" id="MobiDB-lite"/>
    </source>
</evidence>
<evidence type="ECO:0000256" key="2">
    <source>
        <dbReference type="SAM" id="Phobius"/>
    </source>
</evidence>
<feature type="transmembrane region" description="Helical" evidence="2">
    <location>
        <begin position="43"/>
        <end position="64"/>
    </location>
</feature>
<evidence type="ECO:0000313" key="4">
    <source>
        <dbReference type="Proteomes" id="UP000281332"/>
    </source>
</evidence>
<name>A0A3N4P3K9_9GAMM</name>
<reference evidence="3 4" key="1">
    <citation type="submission" date="2018-11" db="EMBL/GenBank/DDBJ databases">
        <title>Whole genome sequencing of Pantoea sp. RIT388.</title>
        <authorList>
            <person name="Gan H.M."/>
            <person name="Hudson A.O."/>
        </authorList>
    </citation>
    <scope>NUCLEOTIDE SEQUENCE [LARGE SCALE GENOMIC DNA]</scope>
    <source>
        <strain evidence="3 4">RIT388</strain>
    </source>
</reference>
<keyword evidence="2" id="KW-0812">Transmembrane</keyword>
<evidence type="ECO:0000313" key="3">
    <source>
        <dbReference type="EMBL" id="RPE02815.1"/>
    </source>
</evidence>
<dbReference type="Proteomes" id="UP000281332">
    <property type="component" value="Unassembled WGS sequence"/>
</dbReference>
<comment type="caution">
    <text evidence="3">The sequence shown here is derived from an EMBL/GenBank/DDBJ whole genome shotgun (WGS) entry which is preliminary data.</text>
</comment>
<feature type="compositionally biased region" description="Basic and acidic residues" evidence="1">
    <location>
        <begin position="70"/>
        <end position="81"/>
    </location>
</feature>
<dbReference type="AlphaFoldDB" id="A0A3N4P3K9"/>
<gene>
    <name evidence="3" type="ORF">BBB56_05245</name>
</gene>
<feature type="region of interest" description="Disordered" evidence="1">
    <location>
        <begin position="70"/>
        <end position="89"/>
    </location>
</feature>
<organism evidence="3 4">
    <name type="scientific">Candidatus Pantoea deserta</name>
    <dbReference type="NCBI Taxonomy" id="1869313"/>
    <lineage>
        <taxon>Bacteria</taxon>
        <taxon>Pseudomonadati</taxon>
        <taxon>Pseudomonadota</taxon>
        <taxon>Gammaproteobacteria</taxon>
        <taxon>Enterobacterales</taxon>
        <taxon>Erwiniaceae</taxon>
        <taxon>Pantoea</taxon>
    </lineage>
</organism>
<accession>A0A3N4P3K9</accession>
<feature type="transmembrane region" description="Helical" evidence="2">
    <location>
        <begin position="12"/>
        <end position="31"/>
    </location>
</feature>
<sequence>MWPDTISNRAKYIISFLTPLLAIYLLNHSSLPLRCVHTSPANAAVYLLTIFGAREFLLMLYRLVCGDRNSHSEEKTARKDGESDEPPLP</sequence>
<keyword evidence="2" id="KW-1133">Transmembrane helix</keyword>